<dbReference type="SMART" id="SM00822">
    <property type="entry name" value="PKS_KR"/>
    <property type="match status" value="1"/>
</dbReference>
<dbReference type="PANTHER" id="PTHR43477:SF1">
    <property type="entry name" value="DIHYDROANTICAPSIN 7-DEHYDROGENASE"/>
    <property type="match status" value="1"/>
</dbReference>
<protein>
    <submittedName>
        <fullName evidence="4">SDR family oxidoreductase</fullName>
    </submittedName>
</protein>
<reference evidence="4 5" key="1">
    <citation type="submission" date="2018-11" db="EMBL/GenBank/DDBJ databases">
        <title>Gemmobacter sp. nov., YIM 102744-1 draft genome.</title>
        <authorList>
            <person name="Li G."/>
            <person name="Jiang Y."/>
        </authorList>
    </citation>
    <scope>NUCLEOTIDE SEQUENCE [LARGE SCALE GENOMIC DNA]</scope>
    <source>
        <strain evidence="4 5">YIM 102744-1</strain>
    </source>
</reference>
<dbReference type="AlphaFoldDB" id="A0A3P3DQS3"/>
<evidence type="ECO:0000256" key="2">
    <source>
        <dbReference type="ARBA" id="ARBA00023002"/>
    </source>
</evidence>
<dbReference type="PRINTS" id="PR00081">
    <property type="entry name" value="GDHRDH"/>
</dbReference>
<dbReference type="RefSeq" id="WP_124964000.1">
    <property type="nucleotide sequence ID" value="NZ_RRAZ01000006.1"/>
</dbReference>
<dbReference type="CDD" id="cd05233">
    <property type="entry name" value="SDR_c"/>
    <property type="match status" value="1"/>
</dbReference>
<dbReference type="PRINTS" id="PR00080">
    <property type="entry name" value="SDRFAMILY"/>
</dbReference>
<dbReference type="Pfam" id="PF13561">
    <property type="entry name" value="adh_short_C2"/>
    <property type="match status" value="1"/>
</dbReference>
<dbReference type="EMBL" id="RRAZ01000006">
    <property type="protein sequence ID" value="RRH76613.1"/>
    <property type="molecule type" value="Genomic_DNA"/>
</dbReference>
<name>A0A3P3DQS3_9RHOB</name>
<feature type="domain" description="Ketoreductase" evidence="3">
    <location>
        <begin position="3"/>
        <end position="181"/>
    </location>
</feature>
<evidence type="ECO:0000313" key="5">
    <source>
        <dbReference type="Proteomes" id="UP000282125"/>
    </source>
</evidence>
<dbReference type="SUPFAM" id="SSF51735">
    <property type="entry name" value="NAD(P)-binding Rossmann-fold domains"/>
    <property type="match status" value="1"/>
</dbReference>
<evidence type="ECO:0000259" key="3">
    <source>
        <dbReference type="SMART" id="SM00822"/>
    </source>
</evidence>
<dbReference type="GO" id="GO:0016491">
    <property type="term" value="F:oxidoreductase activity"/>
    <property type="evidence" value="ECO:0007669"/>
    <property type="project" value="UniProtKB-KW"/>
</dbReference>
<dbReference type="Proteomes" id="UP000282125">
    <property type="component" value="Unassembled WGS sequence"/>
</dbReference>
<accession>A0A3P3DQS3</accession>
<comment type="similarity">
    <text evidence="1">Belongs to the short-chain dehydrogenases/reductases (SDR) family.</text>
</comment>
<dbReference type="InterPro" id="IPR002347">
    <property type="entry name" value="SDR_fam"/>
</dbReference>
<evidence type="ECO:0000313" key="4">
    <source>
        <dbReference type="EMBL" id="RRH76613.1"/>
    </source>
</evidence>
<keyword evidence="2" id="KW-0560">Oxidoreductase</keyword>
<dbReference type="InterPro" id="IPR057326">
    <property type="entry name" value="KR_dom"/>
</dbReference>
<dbReference type="OrthoDB" id="9805986at2"/>
<organism evidence="4 5">
    <name type="scientific">Falsigemmobacter faecalis</name>
    <dbReference type="NCBI Taxonomy" id="2488730"/>
    <lineage>
        <taxon>Bacteria</taxon>
        <taxon>Pseudomonadati</taxon>
        <taxon>Pseudomonadota</taxon>
        <taxon>Alphaproteobacteria</taxon>
        <taxon>Rhodobacterales</taxon>
        <taxon>Paracoccaceae</taxon>
        <taxon>Falsigemmobacter</taxon>
    </lineage>
</organism>
<proteinExistence type="inferred from homology"/>
<evidence type="ECO:0000256" key="1">
    <source>
        <dbReference type="ARBA" id="ARBA00006484"/>
    </source>
</evidence>
<comment type="caution">
    <text evidence="4">The sequence shown here is derived from an EMBL/GenBank/DDBJ whole genome shotgun (WGS) entry which is preliminary data.</text>
</comment>
<dbReference type="InterPro" id="IPR036291">
    <property type="entry name" value="NAD(P)-bd_dom_sf"/>
</dbReference>
<dbReference type="Gene3D" id="3.40.50.720">
    <property type="entry name" value="NAD(P)-binding Rossmann-like Domain"/>
    <property type="match status" value="2"/>
</dbReference>
<dbReference type="InterPro" id="IPR051122">
    <property type="entry name" value="SDR_DHRS6-like"/>
</dbReference>
<gene>
    <name evidence="4" type="ORF">EG244_05435</name>
</gene>
<dbReference type="PANTHER" id="PTHR43477">
    <property type="entry name" value="DIHYDROANTICAPSIN 7-DEHYDROGENASE"/>
    <property type="match status" value="1"/>
</dbReference>
<keyword evidence="5" id="KW-1185">Reference proteome</keyword>
<sequence length="394" mass="40255">MTGRIVLTGAASGIGRAAAELFAAAGHACLLLDRDGARLSEVIKSLPGGAERHLGLALDLTDPASFAEVAQVAGPVSAIINNAGMSDPSGVPLAEQSPDQGARLFALNLEAPLRLVEALSERLEPGARIVNVASGAGLRAIPFRGAYSPTKAALIAQSRALAKARPDLCVTVLCPGFVRTELVEALIAEGRIDPTSATAKIPMARMASPTEMARGLTFLASPEAAPLSGSFVALDGASWVFGGSIRFDSQGAPELAVWAEGTTYLVQNEPELAAYLPEDGAYEAQIRCLDAGACYAGLHAAAADFVKAGSRPASLTLVLPPAPGDLRGAGDHAAAKMAVATLACEFGATGLRINALQVAPHISAQEVAGVLHWMAGVEAQFLTGQVLDLGSLGQ</sequence>